<dbReference type="GO" id="GO:0051259">
    <property type="term" value="P:protein complex oligomerization"/>
    <property type="evidence" value="ECO:0007669"/>
    <property type="project" value="InterPro"/>
</dbReference>
<evidence type="ECO:0000256" key="7">
    <source>
        <dbReference type="HAMAP-Rule" id="MF_00173"/>
    </source>
</evidence>
<dbReference type="Gene3D" id="3.30.1360.40">
    <property type="match status" value="1"/>
</dbReference>
<dbReference type="HAMAP" id="MF_00173">
    <property type="entry name" value="Arg_repressor"/>
    <property type="match status" value="1"/>
</dbReference>
<evidence type="ECO:0000256" key="1">
    <source>
        <dbReference type="ARBA" id="ARBA00004496"/>
    </source>
</evidence>
<dbReference type="GO" id="GO:1900079">
    <property type="term" value="P:regulation of arginine biosynthetic process"/>
    <property type="evidence" value="ECO:0007669"/>
    <property type="project" value="UniProtKB-UniRule"/>
</dbReference>
<evidence type="ECO:0000259" key="9">
    <source>
        <dbReference type="Pfam" id="PF02863"/>
    </source>
</evidence>
<keyword evidence="3 7" id="KW-0963">Cytoplasm</keyword>
<sequence>MKKAIRQAKIKDLIANQQVERQEDMVRLLQEEGIQVTQATVSRDIKEMQLVKVPSVGGGYHYSLPIQQGGNRSNQLVDTLKHGLISLKRSDRFLSLALKPGNGPVAAMLIKQMNYPEVFTAIGDDTSVLVVCQSAADAIAFERKLTSLQ</sequence>
<dbReference type="PATRIC" id="fig|396268.3.peg.149"/>
<dbReference type="PANTHER" id="PTHR34471:SF1">
    <property type="entry name" value="ARGININE REPRESSOR"/>
    <property type="match status" value="1"/>
</dbReference>
<gene>
    <name evidence="7" type="primary">argR</name>
    <name evidence="10" type="ORF">IV45_GL000150</name>
</gene>
<dbReference type="GO" id="GO:0003700">
    <property type="term" value="F:DNA-binding transcription factor activity"/>
    <property type="evidence" value="ECO:0007669"/>
    <property type="project" value="UniProtKB-UniRule"/>
</dbReference>
<keyword evidence="11" id="KW-1185">Reference proteome</keyword>
<dbReference type="InterPro" id="IPR036390">
    <property type="entry name" value="WH_DNA-bd_sf"/>
</dbReference>
<dbReference type="STRING" id="396268.IV45_GL000150"/>
<accession>A0A0R2I1L9</accession>
<keyword evidence="7" id="KW-0678">Repressor</keyword>
<dbReference type="GO" id="GO:0005737">
    <property type="term" value="C:cytoplasm"/>
    <property type="evidence" value="ECO:0007669"/>
    <property type="project" value="UniProtKB-SubCell"/>
</dbReference>
<organism evidence="10 11">
    <name type="scientific">Limosilactobacillus secaliphilus</name>
    <dbReference type="NCBI Taxonomy" id="396268"/>
    <lineage>
        <taxon>Bacteria</taxon>
        <taxon>Bacillati</taxon>
        <taxon>Bacillota</taxon>
        <taxon>Bacilli</taxon>
        <taxon>Lactobacillales</taxon>
        <taxon>Lactobacillaceae</taxon>
        <taxon>Limosilactobacillus</taxon>
    </lineage>
</organism>
<feature type="domain" description="Arginine repressor C-terminal" evidence="9">
    <location>
        <begin position="80"/>
        <end position="146"/>
    </location>
</feature>
<dbReference type="InterPro" id="IPR036388">
    <property type="entry name" value="WH-like_DNA-bd_sf"/>
</dbReference>
<dbReference type="OrthoDB" id="9807089at2"/>
<proteinExistence type="inferred from homology"/>
<protein>
    <recommendedName>
        <fullName evidence="7">Arginine repressor</fullName>
    </recommendedName>
</protein>
<dbReference type="GO" id="GO:0003677">
    <property type="term" value="F:DNA binding"/>
    <property type="evidence" value="ECO:0007669"/>
    <property type="project" value="UniProtKB-KW"/>
</dbReference>
<reference evidence="10 11" key="1">
    <citation type="journal article" date="2015" name="Genome Announc.">
        <title>Expanding the biotechnology potential of lactobacilli through comparative genomics of 213 strains and associated genera.</title>
        <authorList>
            <person name="Sun Z."/>
            <person name="Harris H.M."/>
            <person name="McCann A."/>
            <person name="Guo C."/>
            <person name="Argimon S."/>
            <person name="Zhang W."/>
            <person name="Yang X."/>
            <person name="Jeffery I.B."/>
            <person name="Cooney J.C."/>
            <person name="Kagawa T.F."/>
            <person name="Liu W."/>
            <person name="Song Y."/>
            <person name="Salvetti E."/>
            <person name="Wrobel A."/>
            <person name="Rasinkangas P."/>
            <person name="Parkhill J."/>
            <person name="Rea M.C."/>
            <person name="O'Sullivan O."/>
            <person name="Ritari J."/>
            <person name="Douillard F.P."/>
            <person name="Paul Ross R."/>
            <person name="Yang R."/>
            <person name="Briner A.E."/>
            <person name="Felis G.E."/>
            <person name="de Vos W.M."/>
            <person name="Barrangou R."/>
            <person name="Klaenhammer T.R."/>
            <person name="Caufield P.W."/>
            <person name="Cui Y."/>
            <person name="Zhang H."/>
            <person name="O'Toole P.W."/>
        </authorList>
    </citation>
    <scope>NUCLEOTIDE SEQUENCE [LARGE SCALE GENOMIC DNA]</scope>
    <source>
        <strain evidence="10 11">DSM 17896</strain>
    </source>
</reference>
<evidence type="ECO:0000259" key="8">
    <source>
        <dbReference type="Pfam" id="PF01316"/>
    </source>
</evidence>
<evidence type="ECO:0000256" key="4">
    <source>
        <dbReference type="ARBA" id="ARBA00023015"/>
    </source>
</evidence>
<dbReference type="Pfam" id="PF01316">
    <property type="entry name" value="Arg_repressor"/>
    <property type="match status" value="1"/>
</dbReference>
<dbReference type="PRINTS" id="PR01467">
    <property type="entry name" value="ARGREPRESSOR"/>
</dbReference>
<dbReference type="GO" id="GO:0006526">
    <property type="term" value="P:L-arginine biosynthetic process"/>
    <property type="evidence" value="ECO:0007669"/>
    <property type="project" value="UniProtKB-UniPathway"/>
</dbReference>
<evidence type="ECO:0000256" key="2">
    <source>
        <dbReference type="ARBA" id="ARBA00008316"/>
    </source>
</evidence>
<comment type="similarity">
    <text evidence="2 7">Belongs to the ArgR family.</text>
</comment>
<keyword evidence="4 7" id="KW-0805">Transcription regulation</keyword>
<evidence type="ECO:0000256" key="6">
    <source>
        <dbReference type="ARBA" id="ARBA00023163"/>
    </source>
</evidence>
<evidence type="ECO:0000313" key="10">
    <source>
        <dbReference type="EMBL" id="KRN59113.1"/>
    </source>
</evidence>
<keyword evidence="6 7" id="KW-0804">Transcription</keyword>
<comment type="subcellular location">
    <subcellularLocation>
        <location evidence="1 7">Cytoplasm</location>
    </subcellularLocation>
</comment>
<dbReference type="SUPFAM" id="SSF46785">
    <property type="entry name" value="Winged helix' DNA-binding domain"/>
    <property type="match status" value="1"/>
</dbReference>
<dbReference type="InterPro" id="IPR001669">
    <property type="entry name" value="Arg_repress"/>
</dbReference>
<evidence type="ECO:0000256" key="5">
    <source>
        <dbReference type="ARBA" id="ARBA00023125"/>
    </source>
</evidence>
<feature type="domain" description="Arginine repressor DNA-binding" evidence="8">
    <location>
        <begin position="1"/>
        <end position="68"/>
    </location>
</feature>
<dbReference type="Pfam" id="PF02863">
    <property type="entry name" value="Arg_repressor_C"/>
    <property type="match status" value="1"/>
</dbReference>
<dbReference type="GO" id="GO:0034618">
    <property type="term" value="F:arginine binding"/>
    <property type="evidence" value="ECO:0007669"/>
    <property type="project" value="InterPro"/>
</dbReference>
<dbReference type="Proteomes" id="UP000050934">
    <property type="component" value="Unassembled WGS sequence"/>
</dbReference>
<keyword evidence="7" id="KW-0055">Arginine biosynthesis</keyword>
<dbReference type="InterPro" id="IPR036251">
    <property type="entry name" value="Arg_repress_C_sf"/>
</dbReference>
<comment type="pathway">
    <text evidence="7">Amino-acid biosynthesis; L-arginine biosynthesis [regulation].</text>
</comment>
<comment type="caution">
    <text evidence="10">The sequence shown here is derived from an EMBL/GenBank/DDBJ whole genome shotgun (WGS) entry which is preliminary data.</text>
</comment>
<keyword evidence="5 7" id="KW-0238">DNA-binding</keyword>
<comment type="function">
    <text evidence="7">Regulates arginine biosynthesis genes.</text>
</comment>
<evidence type="ECO:0000256" key="3">
    <source>
        <dbReference type="ARBA" id="ARBA00022490"/>
    </source>
</evidence>
<evidence type="ECO:0000313" key="11">
    <source>
        <dbReference type="Proteomes" id="UP000050934"/>
    </source>
</evidence>
<dbReference type="SUPFAM" id="SSF55252">
    <property type="entry name" value="C-terminal domain of arginine repressor"/>
    <property type="match status" value="1"/>
</dbReference>
<dbReference type="RefSeq" id="WP_057740505.1">
    <property type="nucleotide sequence ID" value="NZ_JQBW01000006.1"/>
</dbReference>
<keyword evidence="7" id="KW-0028">Amino-acid biosynthesis</keyword>
<dbReference type="PANTHER" id="PTHR34471">
    <property type="entry name" value="ARGININE REPRESSOR"/>
    <property type="match status" value="1"/>
</dbReference>
<dbReference type="AlphaFoldDB" id="A0A0R2I1L9"/>
<dbReference type="EMBL" id="JQBW01000006">
    <property type="protein sequence ID" value="KRN59113.1"/>
    <property type="molecule type" value="Genomic_DNA"/>
</dbReference>
<dbReference type="InterPro" id="IPR020899">
    <property type="entry name" value="Arg_repress_C"/>
</dbReference>
<dbReference type="Gene3D" id="1.10.10.10">
    <property type="entry name" value="Winged helix-like DNA-binding domain superfamily/Winged helix DNA-binding domain"/>
    <property type="match status" value="1"/>
</dbReference>
<dbReference type="UniPathway" id="UPA00068"/>
<dbReference type="InterPro" id="IPR020900">
    <property type="entry name" value="Arg_repress_DNA-bd"/>
</dbReference>
<name>A0A0R2I1L9_9LACO</name>